<keyword evidence="2" id="KW-1185">Reference proteome</keyword>
<protein>
    <submittedName>
        <fullName evidence="3">Late blight resistance protein homolog R1B-16</fullName>
    </submittedName>
</protein>
<dbReference type="InterPro" id="IPR027417">
    <property type="entry name" value="P-loop_NTPase"/>
</dbReference>
<proteinExistence type="predicted"/>
<dbReference type="GeneID" id="140021364"/>
<sequence>MAEFLIDSILVGNGSKRHKLSWLSHVSEDIRLIKMQIEEKTVDIGCLNAVETTKREIPHTSKVGADEDVLVLEDQQQMIVNHLIRGSSQRDTVSIVGMAGIGKTTLANKVYNDPEIVSQHWLIKCKMILKLCLTSIFGHVVVFHKHTRKETYSLKY</sequence>
<dbReference type="InterPro" id="IPR002182">
    <property type="entry name" value="NB-ARC"/>
</dbReference>
<dbReference type="Gene3D" id="3.40.50.300">
    <property type="entry name" value="P-loop containing nucleotide triphosphate hydrolases"/>
    <property type="match status" value="1"/>
</dbReference>
<accession>A0ABM4W8W4</accession>
<name>A0ABM4W8W4_COFAR</name>
<evidence type="ECO:0000313" key="3">
    <source>
        <dbReference type="RefSeq" id="XP_071928222.1"/>
    </source>
</evidence>
<dbReference type="PANTHER" id="PTHR19338">
    <property type="entry name" value="TRANSLOCASE OF INNER MITOCHONDRIAL MEMBRANE 13 HOMOLOG"/>
    <property type="match status" value="1"/>
</dbReference>
<dbReference type="Proteomes" id="UP001652660">
    <property type="component" value="Chromosome 11e"/>
</dbReference>
<dbReference type="PANTHER" id="PTHR19338:SF60">
    <property type="entry name" value="NB-ARC DOMAIN-CONTAINING PROTEIN"/>
    <property type="match status" value="1"/>
</dbReference>
<gene>
    <name evidence="3" type="primary">LOC140021364</name>
</gene>
<reference evidence="3" key="1">
    <citation type="submission" date="2025-08" db="UniProtKB">
        <authorList>
            <consortium name="RefSeq"/>
        </authorList>
    </citation>
    <scope>IDENTIFICATION</scope>
    <source>
        <tissue evidence="3">Leaves</tissue>
    </source>
</reference>
<feature type="domain" description="NB-ARC" evidence="1">
    <location>
        <begin position="73"/>
        <end position="120"/>
    </location>
</feature>
<evidence type="ECO:0000313" key="2">
    <source>
        <dbReference type="Proteomes" id="UP001652660"/>
    </source>
</evidence>
<dbReference type="Pfam" id="PF00931">
    <property type="entry name" value="NB-ARC"/>
    <property type="match status" value="1"/>
</dbReference>
<evidence type="ECO:0000259" key="1">
    <source>
        <dbReference type="Pfam" id="PF00931"/>
    </source>
</evidence>
<dbReference type="SUPFAM" id="SSF52540">
    <property type="entry name" value="P-loop containing nucleoside triphosphate hydrolases"/>
    <property type="match status" value="1"/>
</dbReference>
<dbReference type="RefSeq" id="XP_071928222.1">
    <property type="nucleotide sequence ID" value="XM_072072121.1"/>
</dbReference>
<organism evidence="2 3">
    <name type="scientific">Coffea arabica</name>
    <name type="common">Arabian coffee</name>
    <dbReference type="NCBI Taxonomy" id="13443"/>
    <lineage>
        <taxon>Eukaryota</taxon>
        <taxon>Viridiplantae</taxon>
        <taxon>Streptophyta</taxon>
        <taxon>Embryophyta</taxon>
        <taxon>Tracheophyta</taxon>
        <taxon>Spermatophyta</taxon>
        <taxon>Magnoliopsida</taxon>
        <taxon>eudicotyledons</taxon>
        <taxon>Gunneridae</taxon>
        <taxon>Pentapetalae</taxon>
        <taxon>asterids</taxon>
        <taxon>lamiids</taxon>
        <taxon>Gentianales</taxon>
        <taxon>Rubiaceae</taxon>
        <taxon>Ixoroideae</taxon>
        <taxon>Gardenieae complex</taxon>
        <taxon>Bertiereae - Coffeeae clade</taxon>
        <taxon>Coffeeae</taxon>
        <taxon>Coffea</taxon>
    </lineage>
</organism>